<organism evidence="1 2">
    <name type="scientific">Nocardioides iriomotensis</name>
    <dbReference type="NCBI Taxonomy" id="715784"/>
    <lineage>
        <taxon>Bacteria</taxon>
        <taxon>Bacillati</taxon>
        <taxon>Actinomycetota</taxon>
        <taxon>Actinomycetes</taxon>
        <taxon>Propionibacteriales</taxon>
        <taxon>Nocardioidaceae</taxon>
        <taxon>Nocardioides</taxon>
    </lineage>
</organism>
<dbReference type="EMBL" id="SDPU01000023">
    <property type="protein sequence ID" value="RYU11458.1"/>
    <property type="molecule type" value="Genomic_DNA"/>
</dbReference>
<evidence type="ECO:0008006" key="3">
    <source>
        <dbReference type="Google" id="ProtNLM"/>
    </source>
</evidence>
<protein>
    <recommendedName>
        <fullName evidence="3">DUF559 domain-containing protein</fullName>
    </recommendedName>
</protein>
<keyword evidence="2" id="KW-1185">Reference proteome</keyword>
<reference evidence="1 2" key="1">
    <citation type="submission" date="2019-01" db="EMBL/GenBank/DDBJ databases">
        <title>Nocardioides guangzhouensis sp. nov., an actinobacterium isolated from soil.</title>
        <authorList>
            <person name="Fu Y."/>
            <person name="Cai Y."/>
            <person name="Lin Z."/>
            <person name="Chen P."/>
        </authorList>
    </citation>
    <scope>NUCLEOTIDE SEQUENCE [LARGE SCALE GENOMIC DNA]</scope>
    <source>
        <strain evidence="1 2">NBRC 105384</strain>
    </source>
</reference>
<evidence type="ECO:0000313" key="2">
    <source>
        <dbReference type="Proteomes" id="UP000291189"/>
    </source>
</evidence>
<dbReference type="Proteomes" id="UP000291189">
    <property type="component" value="Unassembled WGS sequence"/>
</dbReference>
<dbReference type="RefSeq" id="WP_129987733.1">
    <property type="nucleotide sequence ID" value="NZ_SDPU01000023.1"/>
</dbReference>
<dbReference type="OrthoDB" id="5143202at2"/>
<comment type="caution">
    <text evidence="1">The sequence shown here is derived from an EMBL/GenBank/DDBJ whole genome shotgun (WGS) entry which is preliminary data.</text>
</comment>
<sequence>MTAPARAVLETITVVPPEAGLCIANFMLHQGYTTVPELQREFVGKENWSNARSAEMVLRLADPRPESVGESRALWVCFQAGLPRPVPQYEVRDPSGRVVARVDFAWPDLGVFLEFDGRVKYEGLLREGERASDVVLRERDRERLICRLTGWSCVRATWADVDRPARIVRELNHALFGQRSA</sequence>
<name>A0A4Q5J1H6_9ACTN</name>
<dbReference type="AlphaFoldDB" id="A0A4Q5J1H6"/>
<accession>A0A4Q5J1H6</accession>
<proteinExistence type="predicted"/>
<evidence type="ECO:0000313" key="1">
    <source>
        <dbReference type="EMBL" id="RYU11458.1"/>
    </source>
</evidence>
<gene>
    <name evidence="1" type="ORF">ETU37_12845</name>
</gene>